<dbReference type="EMBL" id="LCWF01000147">
    <property type="protein sequence ID" value="KKY17400.1"/>
    <property type="molecule type" value="Genomic_DNA"/>
</dbReference>
<comment type="subunit">
    <text evidence="7">Adaptor protein complex 3 (AP-3) is a heterotetramer.</text>
</comment>
<comment type="caution">
    <text evidence="10">The sequence shown here is derived from an EMBL/GenBank/DDBJ whole genome shotgun (WGS) entry which is preliminary data.</text>
</comment>
<feature type="compositionally biased region" description="Low complexity" evidence="8">
    <location>
        <begin position="839"/>
        <end position="849"/>
    </location>
</feature>
<comment type="function">
    <text evidence="7">Part of the AP-3 complex, an adaptor-related complex which is not clathrin-associated. The complex is associated with the Golgi region as well as more peripheral structures. It facilitates the budding of vesicles from the Golgi membrane.</text>
</comment>
<dbReference type="PIRSF" id="PIRSF037092">
    <property type="entry name" value="AP3_complex_delta"/>
    <property type="match status" value="1"/>
</dbReference>
<dbReference type="Gene3D" id="1.25.10.10">
    <property type="entry name" value="Leucine-rich Repeat Variant"/>
    <property type="match status" value="1"/>
</dbReference>
<organism evidence="10 11">
    <name type="scientific">Phaeomoniella chlamydospora</name>
    <name type="common">Phaeoacremonium chlamydosporum</name>
    <dbReference type="NCBI Taxonomy" id="158046"/>
    <lineage>
        <taxon>Eukaryota</taxon>
        <taxon>Fungi</taxon>
        <taxon>Dikarya</taxon>
        <taxon>Ascomycota</taxon>
        <taxon>Pezizomycotina</taxon>
        <taxon>Eurotiomycetes</taxon>
        <taxon>Chaetothyriomycetidae</taxon>
        <taxon>Phaeomoniellales</taxon>
        <taxon>Phaeomoniellaceae</taxon>
        <taxon>Phaeomoniella</taxon>
    </lineage>
</organism>
<gene>
    <name evidence="10" type="ORF">UCRPC4_g05644</name>
</gene>
<evidence type="ECO:0000256" key="6">
    <source>
        <dbReference type="ARBA" id="ARBA00023136"/>
    </source>
</evidence>
<feature type="region of interest" description="Disordered" evidence="8">
    <location>
        <begin position="942"/>
        <end position="1035"/>
    </location>
</feature>
<keyword evidence="3 7" id="KW-0813">Transport</keyword>
<dbReference type="Pfam" id="PF01602">
    <property type="entry name" value="Adaptin_N"/>
    <property type="match status" value="1"/>
</dbReference>
<evidence type="ECO:0000256" key="2">
    <source>
        <dbReference type="ARBA" id="ARBA00006613"/>
    </source>
</evidence>
<reference evidence="10 11" key="1">
    <citation type="submission" date="2015-05" db="EMBL/GenBank/DDBJ databases">
        <title>Distinctive expansion of gene families associated with plant cell wall degradation and secondary metabolism in the genomes of grapevine trunk pathogens.</title>
        <authorList>
            <person name="Lawrence D.P."/>
            <person name="Travadon R."/>
            <person name="Rolshausen P.E."/>
            <person name="Baumgartner K."/>
        </authorList>
    </citation>
    <scope>NUCLEOTIDE SEQUENCE [LARGE SCALE GENOMIC DNA]</scope>
    <source>
        <strain evidence="10">UCRPC4</strain>
    </source>
</reference>
<dbReference type="SUPFAM" id="SSF48371">
    <property type="entry name" value="ARM repeat"/>
    <property type="match status" value="1"/>
</dbReference>
<feature type="compositionally biased region" description="Basic residues" evidence="8">
    <location>
        <begin position="1014"/>
        <end position="1029"/>
    </location>
</feature>
<evidence type="ECO:0000259" key="9">
    <source>
        <dbReference type="Pfam" id="PF01602"/>
    </source>
</evidence>
<dbReference type="GO" id="GO:0005794">
    <property type="term" value="C:Golgi apparatus"/>
    <property type="evidence" value="ECO:0007669"/>
    <property type="project" value="UniProtKB-SubCell"/>
</dbReference>
<dbReference type="GO" id="GO:0010008">
    <property type="term" value="C:endosome membrane"/>
    <property type="evidence" value="ECO:0007669"/>
    <property type="project" value="TreeGrafter"/>
</dbReference>
<evidence type="ECO:0000313" key="11">
    <source>
        <dbReference type="Proteomes" id="UP000053317"/>
    </source>
</evidence>
<feature type="compositionally biased region" description="Polar residues" evidence="8">
    <location>
        <begin position="892"/>
        <end position="904"/>
    </location>
</feature>
<dbReference type="OrthoDB" id="10264595at2759"/>
<evidence type="ECO:0000256" key="4">
    <source>
        <dbReference type="ARBA" id="ARBA00022737"/>
    </source>
</evidence>
<accession>A0A0G2GKH1</accession>
<dbReference type="InterPro" id="IPR011989">
    <property type="entry name" value="ARM-like"/>
</dbReference>
<dbReference type="InterPro" id="IPR016024">
    <property type="entry name" value="ARM-type_fold"/>
</dbReference>
<dbReference type="GO" id="GO:0006896">
    <property type="term" value="P:Golgi to vacuole transport"/>
    <property type="evidence" value="ECO:0007669"/>
    <property type="project" value="TreeGrafter"/>
</dbReference>
<feature type="region of interest" description="Disordered" evidence="8">
    <location>
        <begin position="398"/>
        <end position="423"/>
    </location>
</feature>
<feature type="compositionally biased region" description="Polar residues" evidence="8">
    <location>
        <begin position="734"/>
        <end position="743"/>
    </location>
</feature>
<dbReference type="AlphaFoldDB" id="A0A0G2GKH1"/>
<comment type="similarity">
    <text evidence="2 7">Belongs to the adaptor complexes large subunit family.</text>
</comment>
<keyword evidence="5 7" id="KW-0653">Protein transport</keyword>
<dbReference type="GO" id="GO:0030123">
    <property type="term" value="C:AP-3 adaptor complex"/>
    <property type="evidence" value="ECO:0007669"/>
    <property type="project" value="InterPro"/>
</dbReference>
<keyword evidence="7" id="KW-0333">Golgi apparatus</keyword>
<dbReference type="PANTHER" id="PTHR22781:SF12">
    <property type="entry name" value="AP-3 COMPLEX SUBUNIT DELTA-1"/>
    <property type="match status" value="1"/>
</dbReference>
<feature type="region of interest" description="Disordered" evidence="8">
    <location>
        <begin position="718"/>
        <end position="784"/>
    </location>
</feature>
<feature type="compositionally biased region" description="Polar residues" evidence="8">
    <location>
        <begin position="773"/>
        <end position="784"/>
    </location>
</feature>
<evidence type="ECO:0000256" key="3">
    <source>
        <dbReference type="ARBA" id="ARBA00022448"/>
    </source>
</evidence>
<sequence>MFEKSLYDLIRGLRSHKGNESAYLQGALKECRSEIRSPDMDLKATALLKLIYLEMFGHDMTWAAFNVLEVMSSAKILQKRVGYLAAVQIFRPDTDILMLATNLLKKDLTSPSIPVMSMPLSALPHIVTSSLALSLLTDLLPRLSHSHPAVRKKTVVTLYRLALVYPETLRVAWPKIKDKLMDEDEHSSVTAAVINVVCELGWRRPHDFLPLAPRLFDLLVEGGNNWMAIKIIKLFATLTPLEPRLVKKLLRPLMGIIQTTSAMSLLYECINGIIQGGILDATDGIREGEEVANLCISKLRGMIVVEGDPNLKYVALVAFNKVVLSHPVLVAVQQDVIMGCLDDHDISIRLQALELVSGMVSSDNLQPIVNRLMRQLRNSPIQNKEEEEILPVATSIQPAADSDGEDPAETLTPVRIGTKSPPPLPTEYRQEVVKRILDVSSRDSYANVSDFEWYIEILLDLVRYVPQTVTAEEFDLASRIGYQLRDVAVRVKSLRPEATRAAESLVLVHNREKLFPPGGGGLKVLEAAAWIVGEYASDLADPPQLLDALMHDSTLTLPDSVVATYVQAIPKVFSVIAAEAANIWDAHQQTGITLLLARTVNFLERLSDHPNLDVQERAVEFLELFRLAKDALSSQDKVLEEAPLLLTSAIPSLFTGMEINPVAPGAQRKVPKPDDLDLDVPINSDLATVLNTQMHTFELDIDMQEAYSYYYTRPSAAATLPEPSRSHEPPSDSAPVSYQSQPEDPQATALRRAARRQRNQDDPFYIPSEESGRSTPFHQILSNSNGQDELDIDAIPIIDLQLDPSEAQAPQPDQKKRIKKKVPRKFQIAADETLDDPSTHSPLSTSPSTTAPPPTTRPPSATLAPRPRPPTKPSLLQVDSSTLTSLALYDNNDPSSEDPATSSGKDLASIVAAREREEAEMAAAIKEVERLRLQMQRDQERVVLASDEGMDQEGREVVKRSKGRRRKVAGSNVNSTSNTPPVANTPPISSGQEQSIHQPTSTTPDNTTVDAEPKKKKKKKIIVRKKRKPVASGDDIVVPGTTAAVADDESGNRDAVVE</sequence>
<dbReference type="InterPro" id="IPR002553">
    <property type="entry name" value="Clathrin/coatomer_adapt-like_N"/>
</dbReference>
<feature type="compositionally biased region" description="Polar residues" evidence="8">
    <location>
        <begin position="971"/>
        <end position="1009"/>
    </location>
</feature>
<dbReference type="InterPro" id="IPR017105">
    <property type="entry name" value="AP3_complex_dsu"/>
</dbReference>
<evidence type="ECO:0000256" key="7">
    <source>
        <dbReference type="PIRNR" id="PIRNR037092"/>
    </source>
</evidence>
<reference evidence="10 11" key="2">
    <citation type="submission" date="2015-05" db="EMBL/GenBank/DDBJ databases">
        <authorList>
            <person name="Morales-Cruz A."/>
            <person name="Amrine K.C."/>
            <person name="Cantu D."/>
        </authorList>
    </citation>
    <scope>NUCLEOTIDE SEQUENCE [LARGE SCALE GENOMIC DNA]</scope>
    <source>
        <strain evidence="10">UCRPC4</strain>
    </source>
</reference>
<dbReference type="GO" id="GO:0006623">
    <property type="term" value="P:protein targeting to vacuole"/>
    <property type="evidence" value="ECO:0007669"/>
    <property type="project" value="TreeGrafter"/>
</dbReference>
<evidence type="ECO:0000256" key="8">
    <source>
        <dbReference type="SAM" id="MobiDB-lite"/>
    </source>
</evidence>
<feature type="domain" description="Clathrin/coatomer adaptor adaptin-like N-terminal" evidence="9">
    <location>
        <begin position="24"/>
        <end position="628"/>
    </location>
</feature>
<comment type="subcellular location">
    <subcellularLocation>
        <location evidence="1">Endomembrane system</location>
    </subcellularLocation>
    <subcellularLocation>
        <location evidence="7">Golgi apparatus</location>
    </subcellularLocation>
</comment>
<evidence type="ECO:0000313" key="10">
    <source>
        <dbReference type="EMBL" id="KKY17400.1"/>
    </source>
</evidence>
<evidence type="ECO:0000256" key="1">
    <source>
        <dbReference type="ARBA" id="ARBA00004308"/>
    </source>
</evidence>
<dbReference type="PANTHER" id="PTHR22781">
    <property type="entry name" value="DELTA ADAPTIN-RELATED"/>
    <property type="match status" value="1"/>
</dbReference>
<evidence type="ECO:0000256" key="5">
    <source>
        <dbReference type="ARBA" id="ARBA00022927"/>
    </source>
</evidence>
<keyword evidence="6" id="KW-0472">Membrane</keyword>
<dbReference type="Proteomes" id="UP000053317">
    <property type="component" value="Unassembled WGS sequence"/>
</dbReference>
<name>A0A0G2GKH1_PHACM</name>
<keyword evidence="4" id="KW-0677">Repeat</keyword>
<protein>
    <recommendedName>
        <fullName evidence="7">AP-3 complex subunit delta</fullName>
    </recommendedName>
</protein>
<feature type="region of interest" description="Disordered" evidence="8">
    <location>
        <begin position="803"/>
        <end position="908"/>
    </location>
</feature>
<keyword evidence="11" id="KW-1185">Reference proteome</keyword>
<proteinExistence type="inferred from homology"/>